<name>X0XYH5_9ZZZZ</name>
<feature type="coiled-coil region" evidence="1">
    <location>
        <begin position="8"/>
        <end position="35"/>
    </location>
</feature>
<proteinExistence type="predicted"/>
<feature type="non-terminal residue" evidence="2">
    <location>
        <position position="118"/>
    </location>
</feature>
<sequence>MAKDNELVIKINGDIKNYQDALKAATKETGRLQKTLNTIAKTGAIAFAGFSAAILLTSSKFAEFDHGLRAVKTLLDETSFGAKGLEKGFEEMSAGALDALKEFPLELKSLNKSLFDTV</sequence>
<protein>
    <submittedName>
        <fullName evidence="2">Uncharacterized protein</fullName>
    </submittedName>
</protein>
<gene>
    <name evidence="2" type="ORF">S01H1_62578</name>
</gene>
<evidence type="ECO:0000313" key="2">
    <source>
        <dbReference type="EMBL" id="GAG41633.1"/>
    </source>
</evidence>
<accession>X0XYH5</accession>
<evidence type="ECO:0000256" key="1">
    <source>
        <dbReference type="SAM" id="Coils"/>
    </source>
</evidence>
<comment type="caution">
    <text evidence="2">The sequence shown here is derived from an EMBL/GenBank/DDBJ whole genome shotgun (WGS) entry which is preliminary data.</text>
</comment>
<dbReference type="AlphaFoldDB" id="X0XYH5"/>
<reference evidence="2" key="1">
    <citation type="journal article" date="2014" name="Front. Microbiol.">
        <title>High frequency of phylogenetically diverse reductive dehalogenase-homologous genes in deep subseafloor sedimentary metagenomes.</title>
        <authorList>
            <person name="Kawai M."/>
            <person name="Futagami T."/>
            <person name="Toyoda A."/>
            <person name="Takaki Y."/>
            <person name="Nishi S."/>
            <person name="Hori S."/>
            <person name="Arai W."/>
            <person name="Tsubouchi T."/>
            <person name="Morono Y."/>
            <person name="Uchiyama I."/>
            <person name="Ito T."/>
            <person name="Fujiyama A."/>
            <person name="Inagaki F."/>
            <person name="Takami H."/>
        </authorList>
    </citation>
    <scope>NUCLEOTIDE SEQUENCE</scope>
    <source>
        <strain evidence="2">Expedition CK06-06</strain>
    </source>
</reference>
<dbReference type="EMBL" id="BARS01041115">
    <property type="protein sequence ID" value="GAG41633.1"/>
    <property type="molecule type" value="Genomic_DNA"/>
</dbReference>
<organism evidence="2">
    <name type="scientific">marine sediment metagenome</name>
    <dbReference type="NCBI Taxonomy" id="412755"/>
    <lineage>
        <taxon>unclassified sequences</taxon>
        <taxon>metagenomes</taxon>
        <taxon>ecological metagenomes</taxon>
    </lineage>
</organism>
<keyword evidence="1" id="KW-0175">Coiled coil</keyword>